<comment type="caution">
    <text evidence="3">The sequence shown here is derived from an EMBL/GenBank/DDBJ whole genome shotgun (WGS) entry which is preliminary data.</text>
</comment>
<evidence type="ECO:0000313" key="2">
    <source>
        <dbReference type="EMBL" id="MQS75313.1"/>
    </source>
</evidence>
<dbReference type="RefSeq" id="WP_153384723.1">
    <property type="nucleotide sequence ID" value="NZ_VDFO01000066.1"/>
</dbReference>
<dbReference type="EMBL" id="VDFP01000003">
    <property type="protein sequence ID" value="MQS75313.1"/>
    <property type="molecule type" value="Genomic_DNA"/>
</dbReference>
<organism evidence="3 4">
    <name type="scientific">Companilactobacillus halodurans</name>
    <dbReference type="NCBI Taxonomy" id="2584183"/>
    <lineage>
        <taxon>Bacteria</taxon>
        <taxon>Bacillati</taxon>
        <taxon>Bacillota</taxon>
        <taxon>Bacilli</taxon>
        <taxon>Lactobacillales</taxon>
        <taxon>Lactobacillaceae</taxon>
        <taxon>Companilactobacillus</taxon>
    </lineage>
</organism>
<dbReference type="PROSITE" id="PS50995">
    <property type="entry name" value="HTH_MARR_2"/>
    <property type="match status" value="1"/>
</dbReference>
<dbReference type="Proteomes" id="UP000371423">
    <property type="component" value="Unassembled WGS sequence"/>
</dbReference>
<keyword evidence="4" id="KW-1185">Reference proteome</keyword>
<reference evidence="4 5" key="1">
    <citation type="journal article" date="2019" name="Syst. Appl. Microbiol.">
        <title>Polyphasic characterization of two novel Lactobacillus spp. isolated from blown salami packages: Description of Lactobacillus halodurans sp. nov. and Lactobacillus salsicarnum sp. nov.</title>
        <authorList>
            <person name="Schuster J.A."/>
            <person name="Klingl A."/>
            <person name="Vogel R.F."/>
            <person name="Ehrmann M.A."/>
        </authorList>
    </citation>
    <scope>NUCLEOTIDE SEQUENCE [LARGE SCALE GENOMIC DNA]</scope>
    <source>
        <strain evidence="3 4">TMW 1.1920</strain>
        <strain evidence="2 5">TMW 1.2172</strain>
    </source>
</reference>
<dbReference type="InterPro" id="IPR000835">
    <property type="entry name" value="HTH_MarR-typ"/>
</dbReference>
<evidence type="ECO:0000313" key="5">
    <source>
        <dbReference type="Proteomes" id="UP000414364"/>
    </source>
</evidence>
<protein>
    <submittedName>
        <fullName evidence="3">MarR family transcriptional regulator</fullName>
    </submittedName>
</protein>
<sequence>MKNSLGVMLKQANNALARDVDHFAKTIGLTGMQIYAINFISDNEERDIFQRDLEHEFNIRKATASDLVSKMVKNDLLIRVPALHDARYKRLLLTAKSRRLENQIEKFFEKSEQRLHELLLNNFDSVYQGLSQIPEVFSDPTSEHLSNETECK</sequence>
<dbReference type="Pfam" id="PF12802">
    <property type="entry name" value="MarR_2"/>
    <property type="match status" value="1"/>
</dbReference>
<dbReference type="InterPro" id="IPR036388">
    <property type="entry name" value="WH-like_DNA-bd_sf"/>
</dbReference>
<dbReference type="EMBL" id="VDFO01000066">
    <property type="protein sequence ID" value="MQS98570.1"/>
    <property type="molecule type" value="Genomic_DNA"/>
</dbReference>
<dbReference type="OrthoDB" id="384891at2"/>
<dbReference type="AlphaFoldDB" id="A0A5P0ZZX0"/>
<dbReference type="Proteomes" id="UP000414364">
    <property type="component" value="Unassembled WGS sequence"/>
</dbReference>
<dbReference type="Gene3D" id="1.10.10.10">
    <property type="entry name" value="Winged helix-like DNA-binding domain superfamily/Winged helix DNA-binding domain"/>
    <property type="match status" value="1"/>
</dbReference>
<accession>A0A5P0ZZX0</accession>
<dbReference type="SUPFAM" id="SSF46785">
    <property type="entry name" value="Winged helix' DNA-binding domain"/>
    <property type="match status" value="1"/>
</dbReference>
<dbReference type="GO" id="GO:0003700">
    <property type="term" value="F:DNA-binding transcription factor activity"/>
    <property type="evidence" value="ECO:0007669"/>
    <property type="project" value="InterPro"/>
</dbReference>
<feature type="domain" description="HTH marR-type" evidence="1">
    <location>
        <begin position="2"/>
        <end position="142"/>
    </location>
</feature>
<evidence type="ECO:0000313" key="4">
    <source>
        <dbReference type="Proteomes" id="UP000371423"/>
    </source>
</evidence>
<proteinExistence type="predicted"/>
<evidence type="ECO:0000259" key="1">
    <source>
        <dbReference type="PROSITE" id="PS50995"/>
    </source>
</evidence>
<name>A0A5P0ZZX0_9LACO</name>
<dbReference type="InterPro" id="IPR036390">
    <property type="entry name" value="WH_DNA-bd_sf"/>
</dbReference>
<gene>
    <name evidence="3" type="ORF">FHL05_11975</name>
    <name evidence="2" type="ORF">FHL06_02745</name>
</gene>
<evidence type="ECO:0000313" key="3">
    <source>
        <dbReference type="EMBL" id="MQS98570.1"/>
    </source>
</evidence>